<reference evidence="1" key="1">
    <citation type="submission" date="2019-04" db="EMBL/GenBank/DDBJ databases">
        <title>Friends and foes A comparative genomics studyof 23 Aspergillus species from section Flavi.</title>
        <authorList>
            <consortium name="DOE Joint Genome Institute"/>
            <person name="Kjaerbolling I."/>
            <person name="Vesth T."/>
            <person name="Frisvad J.C."/>
            <person name="Nybo J.L."/>
            <person name="Theobald S."/>
            <person name="Kildgaard S."/>
            <person name="Isbrandt T."/>
            <person name="Kuo A."/>
            <person name="Sato A."/>
            <person name="Lyhne E.K."/>
            <person name="Kogle M.E."/>
            <person name="Wiebenga A."/>
            <person name="Kun R.S."/>
            <person name="Lubbers R.J."/>
            <person name="Makela M.R."/>
            <person name="Barry K."/>
            <person name="Chovatia M."/>
            <person name="Clum A."/>
            <person name="Daum C."/>
            <person name="Haridas S."/>
            <person name="He G."/>
            <person name="LaButti K."/>
            <person name="Lipzen A."/>
            <person name="Mondo S."/>
            <person name="Riley R."/>
            <person name="Salamov A."/>
            <person name="Simmons B.A."/>
            <person name="Magnuson J.K."/>
            <person name="Henrissat B."/>
            <person name="Mortensen U.H."/>
            <person name="Larsen T.O."/>
            <person name="Devries R.P."/>
            <person name="Grigoriev I.V."/>
            <person name="Machida M."/>
            <person name="Baker S.E."/>
            <person name="Andersen M.R."/>
        </authorList>
    </citation>
    <scope>NUCLEOTIDE SEQUENCE [LARGE SCALE GENOMIC DNA]</scope>
    <source>
        <strain evidence="1">IBT 14317</strain>
    </source>
</reference>
<organism evidence="1">
    <name type="scientific">Petromyces alliaceus</name>
    <name type="common">Aspergillus alliaceus</name>
    <dbReference type="NCBI Taxonomy" id="209559"/>
    <lineage>
        <taxon>Eukaryota</taxon>
        <taxon>Fungi</taxon>
        <taxon>Dikarya</taxon>
        <taxon>Ascomycota</taxon>
        <taxon>Pezizomycotina</taxon>
        <taxon>Eurotiomycetes</taxon>
        <taxon>Eurotiomycetidae</taxon>
        <taxon>Eurotiales</taxon>
        <taxon>Aspergillaceae</taxon>
        <taxon>Aspergillus</taxon>
        <taxon>Aspergillus subgen. Circumdati</taxon>
    </lineage>
</organism>
<gene>
    <name evidence="1" type="ORF">BDV23DRAFT_174802</name>
</gene>
<protein>
    <submittedName>
        <fullName evidence="1">Uncharacterized protein</fullName>
    </submittedName>
</protein>
<evidence type="ECO:0000313" key="1">
    <source>
        <dbReference type="EMBL" id="KAE8387227.1"/>
    </source>
</evidence>
<dbReference type="Proteomes" id="UP000326877">
    <property type="component" value="Unassembled WGS sequence"/>
</dbReference>
<dbReference type="AlphaFoldDB" id="A0A5N7C0E3"/>
<dbReference type="OrthoDB" id="2896390at2759"/>
<dbReference type="EMBL" id="ML735296">
    <property type="protein sequence ID" value="KAE8387227.1"/>
    <property type="molecule type" value="Genomic_DNA"/>
</dbReference>
<name>A0A5N7C0E3_PETAA</name>
<proteinExistence type="predicted"/>
<accession>A0A5N7C0E3</accession>
<sequence>MRLLVSQSSENRHENRARYLYIYPRTIYSLFNRINKMRWRPSLERLPQAPALPPPPEEEDPIIASPADFEKYCIRAGGMALWPPPPTLSRFCTIGVFLEQIAKVLDKIDERIWNPEVKLYELGNLAAVWAPFRSKINGVVNHVGVELFVLHKLNGEWKVTRLDAMWTHKTRRSKS</sequence>